<organism evidence="1 2">
    <name type="scientific">Winogradskyella thalassocola</name>
    <dbReference type="NCBI Taxonomy" id="262004"/>
    <lineage>
        <taxon>Bacteria</taxon>
        <taxon>Pseudomonadati</taxon>
        <taxon>Bacteroidota</taxon>
        <taxon>Flavobacteriia</taxon>
        <taxon>Flavobacteriales</taxon>
        <taxon>Flavobacteriaceae</taxon>
        <taxon>Winogradskyella</taxon>
    </lineage>
</organism>
<dbReference type="EMBL" id="FNCZ01000001">
    <property type="protein sequence ID" value="SDG72068.1"/>
    <property type="molecule type" value="Genomic_DNA"/>
</dbReference>
<evidence type="ECO:0008006" key="3">
    <source>
        <dbReference type="Google" id="ProtNLM"/>
    </source>
</evidence>
<accession>A0A1G7WJM4</accession>
<proteinExistence type="predicted"/>
<gene>
    <name evidence="1" type="ORF">SAMN04489796_101389</name>
</gene>
<reference evidence="2" key="1">
    <citation type="submission" date="2016-10" db="EMBL/GenBank/DDBJ databases">
        <authorList>
            <person name="Varghese N."/>
            <person name="Submissions S."/>
        </authorList>
    </citation>
    <scope>NUCLEOTIDE SEQUENCE [LARGE SCALE GENOMIC DNA]</scope>
    <source>
        <strain evidence="2">DSM 15363</strain>
    </source>
</reference>
<sequence length="163" mass="18205">MKTRLFIIVLSLFNSILFAQSKFTLGFDLSEQFMQKDVGLNIEGLLGYNLNSDITLVLSASNATMENKDLDLKYKLDKYAFHVNYDFGKSEASKLESIFGFSYVNFDKKLELEDDNGLGIDLGVQVLFGLKSKLHYGLRIVSTYSSIAPGGILNAGAIFKYNL</sequence>
<name>A0A1G7WJM4_9FLAO</name>
<dbReference type="RefSeq" id="WP_092465896.1">
    <property type="nucleotide sequence ID" value="NZ_FNCZ01000001.1"/>
</dbReference>
<keyword evidence="2" id="KW-1185">Reference proteome</keyword>
<evidence type="ECO:0000313" key="1">
    <source>
        <dbReference type="EMBL" id="SDG72068.1"/>
    </source>
</evidence>
<dbReference type="AlphaFoldDB" id="A0A1G7WJM4"/>
<evidence type="ECO:0000313" key="2">
    <source>
        <dbReference type="Proteomes" id="UP000199492"/>
    </source>
</evidence>
<protein>
    <recommendedName>
        <fullName evidence="3">Outer membrane protein beta-barrel domain-containing protein</fullName>
    </recommendedName>
</protein>
<dbReference type="Proteomes" id="UP000199492">
    <property type="component" value="Unassembled WGS sequence"/>
</dbReference>
<dbReference type="OrthoDB" id="1432536at2"/>